<sequence length="57" mass="6231">MSGTDEPISVPVPDAVIEGLDDDPIQADPEFGRDDQLRDEEFDEVVGVAAPDDERMD</sequence>
<dbReference type="EMBL" id="JAAMOX010000001">
    <property type="protein sequence ID" value="NIH52159.1"/>
    <property type="molecule type" value="Genomic_DNA"/>
</dbReference>
<protein>
    <submittedName>
        <fullName evidence="2">Uncharacterized protein</fullName>
    </submittedName>
</protein>
<evidence type="ECO:0000313" key="3">
    <source>
        <dbReference type="Proteomes" id="UP000541033"/>
    </source>
</evidence>
<feature type="region of interest" description="Disordered" evidence="1">
    <location>
        <begin position="1"/>
        <end position="57"/>
    </location>
</feature>
<name>A0A7X5QYC2_9MICO</name>
<evidence type="ECO:0000256" key="1">
    <source>
        <dbReference type="SAM" id="MobiDB-lite"/>
    </source>
</evidence>
<gene>
    <name evidence="2" type="ORF">FHX76_000027</name>
</gene>
<dbReference type="AlphaFoldDB" id="A0A7X5QYC2"/>
<dbReference type="RefSeq" id="WP_167146309.1">
    <property type="nucleotide sequence ID" value="NZ_JAAMOX010000001.1"/>
</dbReference>
<proteinExistence type="predicted"/>
<dbReference type="Proteomes" id="UP000541033">
    <property type="component" value="Unassembled WGS sequence"/>
</dbReference>
<accession>A0A7X5QYC2</accession>
<comment type="caution">
    <text evidence="2">The sequence shown here is derived from an EMBL/GenBank/DDBJ whole genome shotgun (WGS) entry which is preliminary data.</text>
</comment>
<reference evidence="2 3" key="1">
    <citation type="submission" date="2020-02" db="EMBL/GenBank/DDBJ databases">
        <title>Sequencing the genomes of 1000 actinobacteria strains.</title>
        <authorList>
            <person name="Klenk H.-P."/>
        </authorList>
    </citation>
    <scope>NUCLEOTIDE SEQUENCE [LARGE SCALE GENOMIC DNA]</scope>
    <source>
        <strain evidence="2 3">DSM 27960</strain>
    </source>
</reference>
<keyword evidence="3" id="KW-1185">Reference proteome</keyword>
<evidence type="ECO:0000313" key="2">
    <source>
        <dbReference type="EMBL" id="NIH52159.1"/>
    </source>
</evidence>
<organism evidence="2 3">
    <name type="scientific">Lysinibacter cavernae</name>
    <dbReference type="NCBI Taxonomy" id="1640652"/>
    <lineage>
        <taxon>Bacteria</taxon>
        <taxon>Bacillati</taxon>
        <taxon>Actinomycetota</taxon>
        <taxon>Actinomycetes</taxon>
        <taxon>Micrococcales</taxon>
        <taxon>Microbacteriaceae</taxon>
        <taxon>Lysinibacter</taxon>
    </lineage>
</organism>